<dbReference type="SUPFAM" id="SSF56655">
    <property type="entry name" value="Carbohydrate phosphatase"/>
    <property type="match status" value="1"/>
</dbReference>
<feature type="binding site" evidence="5">
    <location>
        <position position="67"/>
    </location>
    <ligand>
        <name>Mg(2+)</name>
        <dbReference type="ChEBI" id="CHEBI:18420"/>
        <label>1</label>
        <note>catalytic</note>
    </ligand>
</feature>
<dbReference type="InterPro" id="IPR020583">
    <property type="entry name" value="Inositol_monoP_metal-BS"/>
</dbReference>
<dbReference type="PROSITE" id="PS00629">
    <property type="entry name" value="IMP_1"/>
    <property type="match status" value="1"/>
</dbReference>
<dbReference type="RefSeq" id="WP_138239489.1">
    <property type="nucleotide sequence ID" value="NZ_VBRY01000008.1"/>
</dbReference>
<dbReference type="PANTHER" id="PTHR20854:SF4">
    <property type="entry name" value="INOSITOL-1-MONOPHOSPHATASE-RELATED"/>
    <property type="match status" value="1"/>
</dbReference>
<evidence type="ECO:0000256" key="2">
    <source>
        <dbReference type="ARBA" id="ARBA00022723"/>
    </source>
</evidence>
<evidence type="ECO:0000256" key="4">
    <source>
        <dbReference type="ARBA" id="ARBA00022842"/>
    </source>
</evidence>
<accession>A0A5R9GKE1</accession>
<gene>
    <name evidence="6" type="ORF">FEF65_09030</name>
</gene>
<sequence length="268" mass="28772">MAGIDIKVVSSILEEAGREVIMPAFSRTVHSHSKDDGSIVTETDLACQRFIESKLSQHYPAIAMLGEEMDEQEQRALLTSENKQLWCLDPLDGTTNFATNLPAIAISLALIEDGMPVLACIHDPVSGETFTAEAGNGAFLNHHPIRAFGQCQLADSVGFIDYKRLSPSIATDLAGKQRYRSQRNIGSCALEWAWLAAGRAQFIIHGGEKIWDFAAGSLIAAEAGCTVGSFTGAPLFPARHLSSSVLASASKALHSQLCTLLETASIEK</sequence>
<dbReference type="GO" id="GO:0007165">
    <property type="term" value="P:signal transduction"/>
    <property type="evidence" value="ECO:0007669"/>
    <property type="project" value="TreeGrafter"/>
</dbReference>
<feature type="binding site" evidence="5">
    <location>
        <position position="89"/>
    </location>
    <ligand>
        <name>Mg(2+)</name>
        <dbReference type="ChEBI" id="CHEBI:18420"/>
        <label>1</label>
        <note>catalytic</note>
    </ligand>
</feature>
<feature type="binding site" evidence="5">
    <location>
        <position position="91"/>
    </location>
    <ligand>
        <name>Mg(2+)</name>
        <dbReference type="ChEBI" id="CHEBI:18420"/>
        <label>1</label>
        <note>catalytic</note>
    </ligand>
</feature>
<dbReference type="PANTHER" id="PTHR20854">
    <property type="entry name" value="INOSITOL MONOPHOSPHATASE"/>
    <property type="match status" value="1"/>
</dbReference>
<dbReference type="Gene3D" id="3.40.190.80">
    <property type="match status" value="1"/>
</dbReference>
<keyword evidence="3" id="KW-0378">Hydrolase</keyword>
<evidence type="ECO:0000256" key="5">
    <source>
        <dbReference type="PIRSR" id="PIRSR600760-2"/>
    </source>
</evidence>
<keyword evidence="2 5" id="KW-0479">Metal-binding</keyword>
<dbReference type="GO" id="GO:0006020">
    <property type="term" value="P:inositol metabolic process"/>
    <property type="evidence" value="ECO:0007669"/>
    <property type="project" value="TreeGrafter"/>
</dbReference>
<dbReference type="InterPro" id="IPR000760">
    <property type="entry name" value="Inositol_monophosphatase-like"/>
</dbReference>
<keyword evidence="7" id="KW-1185">Reference proteome</keyword>
<reference evidence="6 7" key="1">
    <citation type="journal article" date="2019" name="Appl. Environ. Microbiol.">
        <title>Environmental Evidence and Genomic Insight of Iron-oxidizing Bacteria Preference Towards More Corrosion Resistant Stainless Steel at Higher Salinities.</title>
        <authorList>
            <person name="Garrison C.E."/>
            <person name="Price K.A."/>
            <person name="Field E.K."/>
        </authorList>
    </citation>
    <scope>NUCLEOTIDE SEQUENCE [LARGE SCALE GENOMIC DNA]</scope>
    <source>
        <strain evidence="6 7">P3</strain>
    </source>
</reference>
<organism evidence="6 7">
    <name type="scientific">Mariprofundus erugo</name>
    <dbReference type="NCBI Taxonomy" id="2528639"/>
    <lineage>
        <taxon>Bacteria</taxon>
        <taxon>Pseudomonadati</taxon>
        <taxon>Pseudomonadota</taxon>
        <taxon>Candidatius Mariprofundia</taxon>
        <taxon>Mariprofundales</taxon>
        <taxon>Mariprofundaceae</taxon>
        <taxon>Mariprofundus</taxon>
    </lineage>
</organism>
<dbReference type="Pfam" id="PF00459">
    <property type="entry name" value="Inositol_P"/>
    <property type="match status" value="1"/>
</dbReference>
<dbReference type="Proteomes" id="UP000306585">
    <property type="component" value="Unassembled WGS sequence"/>
</dbReference>
<dbReference type="AlphaFoldDB" id="A0A5R9GKE1"/>
<dbReference type="GO" id="GO:0046872">
    <property type="term" value="F:metal ion binding"/>
    <property type="evidence" value="ECO:0007669"/>
    <property type="project" value="UniProtKB-KW"/>
</dbReference>
<dbReference type="Gene3D" id="3.30.540.10">
    <property type="entry name" value="Fructose-1,6-Bisphosphatase, subunit A, domain 1"/>
    <property type="match status" value="1"/>
</dbReference>
<proteinExistence type="inferred from homology"/>
<feature type="binding site" evidence="5">
    <location>
        <position position="212"/>
    </location>
    <ligand>
        <name>Mg(2+)</name>
        <dbReference type="ChEBI" id="CHEBI:18420"/>
        <label>1</label>
        <note>catalytic</note>
    </ligand>
</feature>
<dbReference type="CDD" id="cd01637">
    <property type="entry name" value="IMPase_like"/>
    <property type="match status" value="1"/>
</dbReference>
<evidence type="ECO:0000313" key="6">
    <source>
        <dbReference type="EMBL" id="TLS66660.1"/>
    </source>
</evidence>
<keyword evidence="4 5" id="KW-0460">Magnesium</keyword>
<evidence type="ECO:0000256" key="3">
    <source>
        <dbReference type="ARBA" id="ARBA00022801"/>
    </source>
</evidence>
<evidence type="ECO:0000256" key="1">
    <source>
        <dbReference type="ARBA" id="ARBA00009759"/>
    </source>
</evidence>
<feature type="binding site" evidence="5">
    <location>
        <position position="92"/>
    </location>
    <ligand>
        <name>Mg(2+)</name>
        <dbReference type="ChEBI" id="CHEBI:18420"/>
        <label>1</label>
        <note>catalytic</note>
    </ligand>
</feature>
<protein>
    <submittedName>
        <fullName evidence="6">Inositol monophosphatase family protein</fullName>
    </submittedName>
</protein>
<dbReference type="GO" id="GO:0008934">
    <property type="term" value="F:inositol monophosphate 1-phosphatase activity"/>
    <property type="evidence" value="ECO:0007669"/>
    <property type="project" value="TreeGrafter"/>
</dbReference>
<dbReference type="EMBL" id="VBRY01000008">
    <property type="protein sequence ID" value="TLS66660.1"/>
    <property type="molecule type" value="Genomic_DNA"/>
</dbReference>
<evidence type="ECO:0000313" key="7">
    <source>
        <dbReference type="Proteomes" id="UP000306585"/>
    </source>
</evidence>
<comment type="caution">
    <text evidence="6">The sequence shown here is derived from an EMBL/GenBank/DDBJ whole genome shotgun (WGS) entry which is preliminary data.</text>
</comment>
<dbReference type="PRINTS" id="PR00377">
    <property type="entry name" value="IMPHPHTASES"/>
</dbReference>
<comment type="similarity">
    <text evidence="1">Belongs to the inositol monophosphatase superfamily.</text>
</comment>
<name>A0A5R9GKE1_9PROT</name>
<comment type="cofactor">
    <cofactor evidence="5">
        <name>Mg(2+)</name>
        <dbReference type="ChEBI" id="CHEBI:18420"/>
    </cofactor>
</comment>